<evidence type="ECO:0000313" key="6">
    <source>
        <dbReference type="Proteomes" id="UP000193719"/>
    </source>
</evidence>
<evidence type="ECO:0000256" key="1">
    <source>
        <dbReference type="ARBA" id="ARBA00004123"/>
    </source>
</evidence>
<comment type="caution">
    <text evidence="5">The sequence shown here is derived from an EMBL/GenBank/DDBJ whole genome shotgun (WGS) entry which is preliminary data.</text>
</comment>
<dbReference type="Proteomes" id="UP000193719">
    <property type="component" value="Unassembled WGS sequence"/>
</dbReference>
<keyword evidence="2" id="KW-0217">Developmental protein</keyword>
<gene>
    <name evidence="5" type="ORF">BCR36DRAFT_296760</name>
</gene>
<proteinExistence type="inferred from homology"/>
<dbReference type="PANTHER" id="PTHR12972:SF0">
    <property type="entry name" value="PROTEIN DOWNSTREAM NEIGHBOR OF SON"/>
    <property type="match status" value="1"/>
</dbReference>
<reference evidence="5 6" key="2">
    <citation type="submission" date="2016-08" db="EMBL/GenBank/DDBJ databases">
        <title>Pervasive Adenine N6-methylation of Active Genes in Fungi.</title>
        <authorList>
            <consortium name="DOE Joint Genome Institute"/>
            <person name="Mondo S.J."/>
            <person name="Dannebaum R.O."/>
            <person name="Kuo R.C."/>
            <person name="Labutti K."/>
            <person name="Haridas S."/>
            <person name="Kuo A."/>
            <person name="Salamov A."/>
            <person name="Ahrendt S.R."/>
            <person name="Lipzen A."/>
            <person name="Sullivan W."/>
            <person name="Andreopoulos W.B."/>
            <person name="Clum A."/>
            <person name="Lindquist E."/>
            <person name="Daum C."/>
            <person name="Ramamoorthy G.K."/>
            <person name="Gryganskyi A."/>
            <person name="Culley D."/>
            <person name="Magnuson J.K."/>
            <person name="James T.Y."/>
            <person name="O'Malley M.A."/>
            <person name="Stajich J.E."/>
            <person name="Spatafora J.W."/>
            <person name="Visel A."/>
            <person name="Grigoriev I.V."/>
        </authorList>
    </citation>
    <scope>NUCLEOTIDE SEQUENCE [LARGE SCALE GENOMIC DNA]</scope>
    <source>
        <strain evidence="6">finn</strain>
    </source>
</reference>
<accession>A0A1Y1V448</accession>
<dbReference type="GO" id="GO:0033260">
    <property type="term" value="P:nuclear DNA replication"/>
    <property type="evidence" value="ECO:0007669"/>
    <property type="project" value="TreeGrafter"/>
</dbReference>
<evidence type="ECO:0000256" key="2">
    <source>
        <dbReference type="ARBA" id="ARBA00022473"/>
    </source>
</evidence>
<dbReference type="InterPro" id="IPR024861">
    <property type="entry name" value="Donson"/>
</dbReference>
<dbReference type="EMBL" id="MCFH01000033">
    <property type="protein sequence ID" value="ORX46857.1"/>
    <property type="molecule type" value="Genomic_DNA"/>
</dbReference>
<evidence type="ECO:0000256" key="4">
    <source>
        <dbReference type="ARBA" id="ARBA00025806"/>
    </source>
</evidence>
<keyword evidence="3" id="KW-0539">Nucleus</keyword>
<organism evidence="5 6">
    <name type="scientific">Piromyces finnis</name>
    <dbReference type="NCBI Taxonomy" id="1754191"/>
    <lineage>
        <taxon>Eukaryota</taxon>
        <taxon>Fungi</taxon>
        <taxon>Fungi incertae sedis</taxon>
        <taxon>Chytridiomycota</taxon>
        <taxon>Chytridiomycota incertae sedis</taxon>
        <taxon>Neocallimastigomycetes</taxon>
        <taxon>Neocallimastigales</taxon>
        <taxon>Neocallimastigaceae</taxon>
        <taxon>Piromyces</taxon>
    </lineage>
</organism>
<comment type="subcellular location">
    <subcellularLocation>
        <location evidence="1">Nucleus</location>
    </subcellularLocation>
</comment>
<feature type="non-terminal residue" evidence="5">
    <location>
        <position position="1"/>
    </location>
</feature>
<dbReference type="GO" id="GO:0005634">
    <property type="term" value="C:nucleus"/>
    <property type="evidence" value="ECO:0007669"/>
    <property type="project" value="UniProtKB-SubCell"/>
</dbReference>
<dbReference type="OrthoDB" id="534063at2759"/>
<dbReference type="PANTHER" id="PTHR12972">
    <property type="entry name" value="DOWNSTREAM NEIGHBOR OF SON"/>
    <property type="match status" value="1"/>
</dbReference>
<evidence type="ECO:0000256" key="3">
    <source>
        <dbReference type="ARBA" id="ARBA00023242"/>
    </source>
</evidence>
<dbReference type="AlphaFoldDB" id="A0A1Y1V448"/>
<sequence length="405" mass="48041">NLKQDIDLPYDYTIKRKITFYSNSTFKSYGEQTTQDESKCLQSFVRDEKLDNIYKRVHQLLYYYIYPANQFSLSLIKVLQKVLWKAKNKDVNELMDNPTISDDEKEDLKYFKKSEDDWQQSFRSLYFNLKNRLTDCFYYINSDFSVIFLSNNNITHSDSYQAVLTNSTPYIKSLLEEEGIKYEEIEYKQGNNIKIKQDLMNNDSQNRNGDILVFNDILSIHGLFNFLLNWKLNKNSKDIFIPILVSTKPFLNSIIKSNQLFKNSIIKRSIYNVKQRRNITDEIYQFSIEGFILPSVYNELIHLIIEQYNSHKKIKNEDQSQPTSKDDGIYVEMITDTRTIGINVFDKNVIKPIKKENDIIKTEEDEKEVNLKDDVKFSSSLNKQIITDNFLGQLLYYNNIYYFNN</sequence>
<name>A0A1Y1V448_9FUNG</name>
<reference evidence="5 6" key="1">
    <citation type="submission" date="2016-08" db="EMBL/GenBank/DDBJ databases">
        <title>Genomes of anaerobic fungi encode conserved fungal cellulosomes for biomass hydrolysis.</title>
        <authorList>
            <consortium name="DOE Joint Genome Institute"/>
            <person name="Haitjema C.H."/>
            <person name="Gilmore S.P."/>
            <person name="Henske J.K."/>
            <person name="Solomon K.V."/>
            <person name="De Groot R."/>
            <person name="Kuo A."/>
            <person name="Mondo S.J."/>
            <person name="Salamov A.A."/>
            <person name="Labutti K."/>
            <person name="Zhao Z."/>
            <person name="Chiniquy J."/>
            <person name="Barry K."/>
            <person name="Brewer H.M."/>
            <person name="Purvine S.O."/>
            <person name="Wright A.T."/>
            <person name="Boxma B."/>
            <person name="Van Alen T."/>
            <person name="Hackstein J.H."/>
            <person name="Baker S.E."/>
            <person name="Grigoriev I.V."/>
            <person name="O'Malley M.A."/>
        </authorList>
    </citation>
    <scope>NUCLEOTIDE SEQUENCE [LARGE SCALE GENOMIC DNA]</scope>
    <source>
        <strain evidence="6">finn</strain>
    </source>
</reference>
<keyword evidence="6" id="KW-1185">Reference proteome</keyword>
<dbReference type="STRING" id="1754191.A0A1Y1V448"/>
<evidence type="ECO:0000313" key="5">
    <source>
        <dbReference type="EMBL" id="ORX46857.1"/>
    </source>
</evidence>
<protein>
    <submittedName>
        <fullName evidence="5">Uncharacterized protein</fullName>
    </submittedName>
</protein>
<comment type="similarity">
    <text evidence="4">Belongs to the DONSON family.</text>
</comment>